<dbReference type="AlphaFoldDB" id="A0AA43RJQ3"/>
<feature type="transmembrane region" description="Helical" evidence="1">
    <location>
        <begin position="113"/>
        <end position="133"/>
    </location>
</feature>
<dbReference type="EMBL" id="JAUMVS010000048">
    <property type="protein sequence ID" value="MDO4841790.1"/>
    <property type="molecule type" value="Genomic_DNA"/>
</dbReference>
<feature type="transmembrane region" description="Helical" evidence="1">
    <location>
        <begin position="15"/>
        <end position="32"/>
    </location>
</feature>
<reference evidence="2" key="1">
    <citation type="submission" date="2023-07" db="EMBL/GenBank/DDBJ databases">
        <title>Between Cages and Wild: Unraveling the Impact of Captivity on Animal Microbiomes and Antimicrobial Resistance.</title>
        <authorList>
            <person name="Schmartz G.P."/>
            <person name="Rehner J."/>
            <person name="Schuff M.J."/>
            <person name="Becker S.L."/>
            <person name="Kravczyk M."/>
            <person name="Gurevich A."/>
            <person name="Francke R."/>
            <person name="Mueller R."/>
            <person name="Keller V."/>
            <person name="Keller A."/>
        </authorList>
    </citation>
    <scope>NUCLEOTIDE SEQUENCE</scope>
    <source>
        <strain evidence="2">S12M_St_49</strain>
    </source>
</reference>
<dbReference type="NCBIfam" id="NF037962">
    <property type="entry name" value="arsenic_eff"/>
    <property type="match status" value="1"/>
</dbReference>
<name>A0AA43RJQ3_9ACTN</name>
<organism evidence="2 3">
    <name type="scientific">Phoenicibacter congonensis</name>
    <dbReference type="NCBI Taxonomy" id="1944646"/>
    <lineage>
        <taxon>Bacteria</taxon>
        <taxon>Bacillati</taxon>
        <taxon>Actinomycetota</taxon>
        <taxon>Coriobacteriia</taxon>
        <taxon>Eggerthellales</taxon>
        <taxon>Eggerthellaceae</taxon>
        <taxon>Phoenicibacter</taxon>
    </lineage>
</organism>
<dbReference type="Pfam" id="PF11449">
    <property type="entry name" value="ArsP_2"/>
    <property type="match status" value="1"/>
</dbReference>
<keyword evidence="1" id="KW-0472">Membrane</keyword>
<feature type="transmembrane region" description="Helical" evidence="1">
    <location>
        <begin position="172"/>
        <end position="198"/>
    </location>
</feature>
<feature type="transmembrane region" description="Helical" evidence="1">
    <location>
        <begin position="274"/>
        <end position="293"/>
    </location>
</feature>
<dbReference type="Proteomes" id="UP001168575">
    <property type="component" value="Unassembled WGS sequence"/>
</dbReference>
<sequence length="294" mass="31578">MELVFDILLDALKDTAYLIPFLYVTYVFMEWLEIKTSDATYTTVSAAGRFGPAIGALLGLLPQCGFSAAAATLYAGRVISRGTLIAVFLATSDEMLPIFIAKAVPIEQILALLGAKFAIGMVAGFLIDIILHFTHKNSTEFKIHELCEQEECNCEECCCGCEGDWKSILIYALIHTIQVTIFVFIINLILGFFIAFIGEDALGDFLKANDNIAIVLSAIVGLIPNCAASVAIADLWTEGLLGTGAMLSGLLVSAGIGLIVLFRTNMEPKRNFSIVATLLVIGIACGFVTSLFIA</sequence>
<protein>
    <submittedName>
        <fullName evidence="2">Manganese transporter</fullName>
    </submittedName>
</protein>
<evidence type="ECO:0000313" key="2">
    <source>
        <dbReference type="EMBL" id="MDO4841790.1"/>
    </source>
</evidence>
<proteinExistence type="predicted"/>
<evidence type="ECO:0000256" key="1">
    <source>
        <dbReference type="SAM" id="Phobius"/>
    </source>
</evidence>
<feature type="transmembrane region" description="Helical" evidence="1">
    <location>
        <begin position="239"/>
        <end position="262"/>
    </location>
</feature>
<comment type="caution">
    <text evidence="2">The sequence shown here is derived from an EMBL/GenBank/DDBJ whole genome shotgun (WGS) entry which is preliminary data.</text>
</comment>
<evidence type="ECO:0000313" key="3">
    <source>
        <dbReference type="Proteomes" id="UP001168575"/>
    </source>
</evidence>
<keyword evidence="3" id="KW-1185">Reference proteome</keyword>
<keyword evidence="1" id="KW-0812">Transmembrane</keyword>
<gene>
    <name evidence="2" type="ORF">Q3982_03830</name>
</gene>
<dbReference type="InterPro" id="IPR021552">
    <property type="entry name" value="ArsP_2"/>
</dbReference>
<accession>A0AA43RJQ3</accession>
<keyword evidence="1" id="KW-1133">Transmembrane helix</keyword>
<feature type="transmembrane region" description="Helical" evidence="1">
    <location>
        <begin position="210"/>
        <end position="233"/>
    </location>
</feature>